<evidence type="ECO:0000313" key="2">
    <source>
        <dbReference type="Proteomes" id="UP001220256"/>
    </source>
</evidence>
<name>A0ABQ8W7V5_PENCH</name>
<dbReference type="Pfam" id="PF03737">
    <property type="entry name" value="RraA-like"/>
    <property type="match status" value="1"/>
</dbReference>
<dbReference type="InterPro" id="IPR005493">
    <property type="entry name" value="RraA/RraA-like"/>
</dbReference>
<gene>
    <name evidence="1" type="ORF">N7505_009322</name>
</gene>
<organism evidence="1 2">
    <name type="scientific">Penicillium chrysogenum</name>
    <name type="common">Penicillium notatum</name>
    <dbReference type="NCBI Taxonomy" id="5076"/>
    <lineage>
        <taxon>Eukaryota</taxon>
        <taxon>Fungi</taxon>
        <taxon>Dikarya</taxon>
        <taxon>Ascomycota</taxon>
        <taxon>Pezizomycotina</taxon>
        <taxon>Eurotiomycetes</taxon>
        <taxon>Eurotiomycetidae</taxon>
        <taxon>Eurotiales</taxon>
        <taxon>Aspergillaceae</taxon>
        <taxon>Penicillium</taxon>
        <taxon>Penicillium chrysogenum species complex</taxon>
    </lineage>
</organism>
<comment type="caution">
    <text evidence="1">The sequence shown here is derived from an EMBL/GenBank/DDBJ whole genome shotgun (WGS) entry which is preliminary data.</text>
</comment>
<reference evidence="1 2" key="1">
    <citation type="journal article" date="2023" name="IMA Fungus">
        <title>Comparative genomic study of the Penicillium genus elucidates a diverse pangenome and 15 lateral gene transfer events.</title>
        <authorList>
            <person name="Petersen C."/>
            <person name="Sorensen T."/>
            <person name="Nielsen M.R."/>
            <person name="Sondergaard T.E."/>
            <person name="Sorensen J.L."/>
            <person name="Fitzpatrick D.A."/>
            <person name="Frisvad J.C."/>
            <person name="Nielsen K.L."/>
        </authorList>
    </citation>
    <scope>NUCLEOTIDE SEQUENCE [LARGE SCALE GENOMIC DNA]</scope>
    <source>
        <strain evidence="1 2">IBT 3361</strain>
    </source>
</reference>
<evidence type="ECO:0000313" key="1">
    <source>
        <dbReference type="EMBL" id="KAJ5259941.1"/>
    </source>
</evidence>
<dbReference type="SUPFAM" id="SSF89562">
    <property type="entry name" value="RraA-like"/>
    <property type="match status" value="1"/>
</dbReference>
<dbReference type="EMBL" id="JAPVEB010000008">
    <property type="protein sequence ID" value="KAJ5259941.1"/>
    <property type="molecule type" value="Genomic_DNA"/>
</dbReference>
<accession>A0ABQ8W7V5</accession>
<dbReference type="Gene3D" id="3.50.30.40">
    <property type="entry name" value="Ribonuclease E inhibitor RraA/RraA-like"/>
    <property type="match status" value="1"/>
</dbReference>
<keyword evidence="2" id="KW-1185">Reference proteome</keyword>
<protein>
    <recommendedName>
        <fullName evidence="3">4-hydroxy-4-methyl-2-oxoglutarate aldolase</fullName>
    </recommendedName>
</protein>
<dbReference type="Proteomes" id="UP001220256">
    <property type="component" value="Unassembled WGS sequence"/>
</dbReference>
<proteinExistence type="predicted"/>
<sequence>MVVARIVLSGGDTMTQCAGIRDIAGSVIDGVCRDVSCAINNDYPLFTAGCWMRTSKDRVQVGGINWPIGIGKVRVERRDIVIADANGAVVVP</sequence>
<evidence type="ECO:0008006" key="3">
    <source>
        <dbReference type="Google" id="ProtNLM"/>
    </source>
</evidence>
<dbReference type="InterPro" id="IPR036704">
    <property type="entry name" value="RraA/RraA-like_sf"/>
</dbReference>